<dbReference type="Proteomes" id="UP000765802">
    <property type="component" value="Unassembled WGS sequence"/>
</dbReference>
<proteinExistence type="predicted"/>
<dbReference type="RefSeq" id="WP_187255011.1">
    <property type="nucleotide sequence ID" value="NZ_JBHULF010000006.1"/>
</dbReference>
<evidence type="ECO:0000313" key="3">
    <source>
        <dbReference type="EMBL" id="MBC6489655.1"/>
    </source>
</evidence>
<feature type="transmembrane region" description="Helical" evidence="1">
    <location>
        <begin position="34"/>
        <end position="54"/>
    </location>
</feature>
<evidence type="ECO:0000259" key="2">
    <source>
        <dbReference type="Pfam" id="PF07885"/>
    </source>
</evidence>
<accession>A0ABR7M4I8</accession>
<feature type="domain" description="Potassium channel" evidence="2">
    <location>
        <begin position="87"/>
        <end position="163"/>
    </location>
</feature>
<feature type="transmembrane region" description="Helical" evidence="1">
    <location>
        <begin position="7"/>
        <end position="28"/>
    </location>
</feature>
<comment type="caution">
    <text evidence="3">The sequence shown here is derived from an EMBL/GenBank/DDBJ whole genome shotgun (WGS) entry which is preliminary data.</text>
</comment>
<dbReference type="Pfam" id="PF07885">
    <property type="entry name" value="Ion_trans_2"/>
    <property type="match status" value="1"/>
</dbReference>
<gene>
    <name evidence="3" type="ORF">BC349_01640</name>
</gene>
<feature type="transmembrane region" description="Helical" evidence="1">
    <location>
        <begin position="141"/>
        <end position="161"/>
    </location>
</feature>
<name>A0ABR7M4I8_9BACT</name>
<feature type="transmembrane region" description="Helical" evidence="1">
    <location>
        <begin position="109"/>
        <end position="129"/>
    </location>
</feature>
<keyword evidence="1" id="KW-1133">Transmembrane helix</keyword>
<dbReference type="Gene3D" id="1.10.287.70">
    <property type="match status" value="1"/>
</dbReference>
<keyword evidence="4" id="KW-1185">Reference proteome</keyword>
<evidence type="ECO:0000256" key="1">
    <source>
        <dbReference type="SAM" id="Phobius"/>
    </source>
</evidence>
<reference evidence="3 4" key="1">
    <citation type="submission" date="2016-07" db="EMBL/GenBank/DDBJ databases">
        <title>Genome analysis of Flavihumibacter stibioxidans YS-17.</title>
        <authorList>
            <person name="Shi K."/>
            <person name="Han Y."/>
            <person name="Wang G."/>
        </authorList>
    </citation>
    <scope>NUCLEOTIDE SEQUENCE [LARGE SCALE GENOMIC DNA]</scope>
    <source>
        <strain evidence="3 4">YS-17</strain>
    </source>
</reference>
<organism evidence="3 4">
    <name type="scientific">Flavihumibacter stibioxidans</name>
    <dbReference type="NCBI Taxonomy" id="1834163"/>
    <lineage>
        <taxon>Bacteria</taxon>
        <taxon>Pseudomonadati</taxon>
        <taxon>Bacteroidota</taxon>
        <taxon>Chitinophagia</taxon>
        <taxon>Chitinophagales</taxon>
        <taxon>Chitinophagaceae</taxon>
        <taxon>Flavihumibacter</taxon>
    </lineage>
</organism>
<dbReference type="InterPro" id="IPR013099">
    <property type="entry name" value="K_chnl_dom"/>
</dbReference>
<sequence length="175" mass="20082">MGHIKSTYKYFTVILIGLFIFLLDYYGLADPVTNEVLLFVLSIAKAAYFIFFVFQTIKETAHKEFFFHEFMSFVVVSILLVIVSFAIDYYCLFRISSDSFAGTIPKENIITEFISFIYYSISVFTTAGFGDIKPNSTNAQIFVSMELMIAFFFTILVIANITHIRSSYSRTVKKP</sequence>
<dbReference type="SUPFAM" id="SSF81324">
    <property type="entry name" value="Voltage-gated potassium channels"/>
    <property type="match status" value="1"/>
</dbReference>
<dbReference type="EMBL" id="MBUA01000001">
    <property type="protein sequence ID" value="MBC6489655.1"/>
    <property type="molecule type" value="Genomic_DNA"/>
</dbReference>
<keyword evidence="1" id="KW-0812">Transmembrane</keyword>
<protein>
    <recommendedName>
        <fullName evidence="2">Potassium channel domain-containing protein</fullName>
    </recommendedName>
</protein>
<evidence type="ECO:0000313" key="4">
    <source>
        <dbReference type="Proteomes" id="UP000765802"/>
    </source>
</evidence>
<keyword evidence="1" id="KW-0472">Membrane</keyword>
<feature type="transmembrane region" description="Helical" evidence="1">
    <location>
        <begin position="66"/>
        <end position="89"/>
    </location>
</feature>